<dbReference type="InParanoid" id="K3W5N0"/>
<dbReference type="EMBL" id="GL376636">
    <property type="status" value="NOT_ANNOTATED_CDS"/>
    <property type="molecule type" value="Genomic_DNA"/>
</dbReference>
<reference evidence="5" key="2">
    <citation type="submission" date="2010-04" db="EMBL/GenBank/DDBJ databases">
        <authorList>
            <person name="Buell R."/>
            <person name="Hamilton J."/>
            <person name="Hostetler J."/>
        </authorList>
    </citation>
    <scope>NUCLEOTIDE SEQUENCE [LARGE SCALE GENOMIC DNA]</scope>
    <source>
        <strain evidence="5">DAOM:BR144</strain>
    </source>
</reference>
<dbReference type="PANTHER" id="PTHR13720:SF33">
    <property type="entry name" value="HELP DOMAIN-CONTAINING PROTEIN"/>
    <property type="match status" value="1"/>
</dbReference>
<evidence type="ECO:0000313" key="4">
    <source>
        <dbReference type="EnsemblProtists" id="PYU1_T000271"/>
    </source>
</evidence>
<dbReference type="InterPro" id="IPR015943">
    <property type="entry name" value="WD40/YVTN_repeat-like_dom_sf"/>
</dbReference>
<dbReference type="Gene3D" id="2.130.10.10">
    <property type="entry name" value="YVTN repeat-like/Quinoprotein amine dehydrogenase"/>
    <property type="match status" value="1"/>
</dbReference>
<dbReference type="Proteomes" id="UP000019132">
    <property type="component" value="Unassembled WGS sequence"/>
</dbReference>
<evidence type="ECO:0000313" key="5">
    <source>
        <dbReference type="Proteomes" id="UP000019132"/>
    </source>
</evidence>
<reference evidence="4" key="3">
    <citation type="submission" date="2015-02" db="UniProtKB">
        <authorList>
            <consortium name="EnsemblProtists"/>
        </authorList>
    </citation>
    <scope>IDENTIFICATION</scope>
    <source>
        <strain evidence="4">DAOM BR144</strain>
    </source>
</reference>
<reference evidence="5" key="1">
    <citation type="journal article" date="2010" name="Genome Biol.">
        <title>Genome sequence of the necrotrophic plant pathogen Pythium ultimum reveals original pathogenicity mechanisms and effector repertoire.</title>
        <authorList>
            <person name="Levesque C.A."/>
            <person name="Brouwer H."/>
            <person name="Cano L."/>
            <person name="Hamilton J.P."/>
            <person name="Holt C."/>
            <person name="Huitema E."/>
            <person name="Raffaele S."/>
            <person name="Robideau G.P."/>
            <person name="Thines M."/>
            <person name="Win J."/>
            <person name="Zerillo M.M."/>
            <person name="Beakes G.W."/>
            <person name="Boore J.L."/>
            <person name="Busam D."/>
            <person name="Dumas B."/>
            <person name="Ferriera S."/>
            <person name="Fuerstenberg S.I."/>
            <person name="Gachon C.M."/>
            <person name="Gaulin E."/>
            <person name="Govers F."/>
            <person name="Grenville-Briggs L."/>
            <person name="Horner N."/>
            <person name="Hostetler J."/>
            <person name="Jiang R.H."/>
            <person name="Johnson J."/>
            <person name="Krajaejun T."/>
            <person name="Lin H."/>
            <person name="Meijer H.J."/>
            <person name="Moore B."/>
            <person name="Morris P."/>
            <person name="Phuntmart V."/>
            <person name="Puiu D."/>
            <person name="Shetty J."/>
            <person name="Stajich J.E."/>
            <person name="Tripathy S."/>
            <person name="Wawra S."/>
            <person name="van West P."/>
            <person name="Whitty B.R."/>
            <person name="Coutinho P.M."/>
            <person name="Henrissat B."/>
            <person name="Martin F."/>
            <person name="Thomas P.D."/>
            <person name="Tyler B.M."/>
            <person name="De Vries R.P."/>
            <person name="Kamoun S."/>
            <person name="Yandell M."/>
            <person name="Tisserat N."/>
            <person name="Buell C.R."/>
        </authorList>
    </citation>
    <scope>NUCLEOTIDE SEQUENCE</scope>
    <source>
        <strain evidence="5">DAOM:BR144</strain>
    </source>
</reference>
<keyword evidence="1" id="KW-0853">WD repeat</keyword>
<dbReference type="PANTHER" id="PTHR13720">
    <property type="entry name" value="WD-40 REPEAT PROTEIN"/>
    <property type="match status" value="1"/>
</dbReference>
<sequence>MAHYDINAGVICSSTGVSVVDRSKDGTLLTTGDDFVKVFRYPCVLEKASSVELRGHASHVANVRWSPHDHFIISVRGNDRCVFAWQHEKPGNKAVEIDPYKDDDFTPQHAVGGNQDARANRDSDPLEMTSAFDNVGDGFVAMKPWLCAVVAPSSASEMNLKSTPPMHIWNWNQFTGIKLKTRLTMLAMTVMGKPSITVRRWESYTTRVHNASRFSRATMTTSLGHPRIQMETGTLTIDPVLLTK</sequence>
<name>K3W5N0_GLOUD</name>
<accession>K3W5N0</accession>
<dbReference type="HOGENOM" id="CLU_1139959_0_0_1"/>
<evidence type="ECO:0000256" key="2">
    <source>
        <dbReference type="ARBA" id="ARBA00022737"/>
    </source>
</evidence>
<dbReference type="GO" id="GO:0008017">
    <property type="term" value="F:microtubule binding"/>
    <property type="evidence" value="ECO:0007669"/>
    <property type="project" value="TreeGrafter"/>
</dbReference>
<dbReference type="InterPro" id="IPR050630">
    <property type="entry name" value="WD_repeat_EMAP"/>
</dbReference>
<organism evidence="4 5">
    <name type="scientific">Globisporangium ultimum (strain ATCC 200006 / CBS 805.95 / DAOM BR144)</name>
    <name type="common">Pythium ultimum</name>
    <dbReference type="NCBI Taxonomy" id="431595"/>
    <lineage>
        <taxon>Eukaryota</taxon>
        <taxon>Sar</taxon>
        <taxon>Stramenopiles</taxon>
        <taxon>Oomycota</taxon>
        <taxon>Peronosporomycetes</taxon>
        <taxon>Pythiales</taxon>
        <taxon>Pythiaceae</taxon>
        <taxon>Globisporangium</taxon>
    </lineage>
</organism>
<proteinExistence type="predicted"/>
<dbReference type="AlphaFoldDB" id="K3W5N0"/>
<dbReference type="VEuPathDB" id="FungiDB:PYU1_G000271"/>
<keyword evidence="2" id="KW-0677">Repeat</keyword>
<dbReference type="STRING" id="431595.K3W5N0"/>
<evidence type="ECO:0000256" key="3">
    <source>
        <dbReference type="SAM" id="MobiDB-lite"/>
    </source>
</evidence>
<keyword evidence="5" id="KW-1185">Reference proteome</keyword>
<dbReference type="SUPFAM" id="SSF50993">
    <property type="entry name" value="Peptidase/esterase 'gauge' domain"/>
    <property type="match status" value="1"/>
</dbReference>
<protein>
    <submittedName>
        <fullName evidence="4">Uncharacterized protein</fullName>
    </submittedName>
</protein>
<evidence type="ECO:0000256" key="1">
    <source>
        <dbReference type="ARBA" id="ARBA00022574"/>
    </source>
</evidence>
<dbReference type="EnsemblProtists" id="PYU1_T000271">
    <property type="protein sequence ID" value="PYU1_T000271"/>
    <property type="gene ID" value="PYU1_G000271"/>
</dbReference>
<feature type="region of interest" description="Disordered" evidence="3">
    <location>
        <begin position="105"/>
        <end position="125"/>
    </location>
</feature>
<dbReference type="eggNOG" id="KOG2106">
    <property type="taxonomic scope" value="Eukaryota"/>
</dbReference>